<keyword evidence="3" id="KW-1185">Reference proteome</keyword>
<evidence type="ECO:0000313" key="2">
    <source>
        <dbReference type="EMBL" id="KNC80898.1"/>
    </source>
</evidence>
<dbReference type="Proteomes" id="UP000054560">
    <property type="component" value="Unassembled WGS sequence"/>
</dbReference>
<accession>A0A0L0FY57</accession>
<proteinExistence type="predicted"/>
<dbReference type="RefSeq" id="XP_014154800.1">
    <property type="nucleotide sequence ID" value="XM_014299325.1"/>
</dbReference>
<feature type="region of interest" description="Disordered" evidence="1">
    <location>
        <begin position="156"/>
        <end position="203"/>
    </location>
</feature>
<sequence>MLEKDSFILLIGTMHGKLTVRILAYFDPVWKLKIEDSKDTKFPIIDENDVENFDYDTMGIGDDRDGDSEDSDDGDGEDSDGHKSDESDDSDNNDAHDGAGTDKQRRVGDRELSSSGEGASSSRNEGLSTLDDISTLWGDLFGDDKAHSALVDDLLTGSKAKGGQSGSKAKGSQSGSKADGRKSDSKAEGSQSGSKAQDKKIRI</sequence>
<name>A0A0L0FY57_9EUKA</name>
<organism evidence="2 3">
    <name type="scientific">Sphaeroforma arctica JP610</name>
    <dbReference type="NCBI Taxonomy" id="667725"/>
    <lineage>
        <taxon>Eukaryota</taxon>
        <taxon>Ichthyosporea</taxon>
        <taxon>Ichthyophonida</taxon>
        <taxon>Sphaeroforma</taxon>
    </lineage>
</organism>
<dbReference type="EMBL" id="KQ242092">
    <property type="protein sequence ID" value="KNC80898.1"/>
    <property type="molecule type" value="Genomic_DNA"/>
</dbReference>
<feature type="compositionally biased region" description="Basic and acidic residues" evidence="1">
    <location>
        <begin position="93"/>
        <end position="112"/>
    </location>
</feature>
<dbReference type="AlphaFoldDB" id="A0A0L0FY57"/>
<dbReference type="GeneID" id="25907259"/>
<feature type="compositionally biased region" description="Acidic residues" evidence="1">
    <location>
        <begin position="64"/>
        <end position="78"/>
    </location>
</feature>
<gene>
    <name evidence="2" type="ORF">SARC_06755</name>
</gene>
<evidence type="ECO:0000313" key="3">
    <source>
        <dbReference type="Proteomes" id="UP000054560"/>
    </source>
</evidence>
<feature type="compositionally biased region" description="Low complexity" evidence="1">
    <location>
        <begin position="113"/>
        <end position="126"/>
    </location>
</feature>
<feature type="compositionally biased region" description="Basic and acidic residues" evidence="1">
    <location>
        <begin position="178"/>
        <end position="187"/>
    </location>
</feature>
<reference evidence="2 3" key="1">
    <citation type="submission" date="2011-02" db="EMBL/GenBank/DDBJ databases">
        <title>The Genome Sequence of Sphaeroforma arctica JP610.</title>
        <authorList>
            <consortium name="The Broad Institute Genome Sequencing Platform"/>
            <person name="Russ C."/>
            <person name="Cuomo C."/>
            <person name="Young S.K."/>
            <person name="Zeng Q."/>
            <person name="Gargeya S."/>
            <person name="Alvarado L."/>
            <person name="Berlin A."/>
            <person name="Chapman S.B."/>
            <person name="Chen Z."/>
            <person name="Freedman E."/>
            <person name="Gellesch M."/>
            <person name="Goldberg J."/>
            <person name="Griggs A."/>
            <person name="Gujja S."/>
            <person name="Heilman E."/>
            <person name="Heiman D."/>
            <person name="Howarth C."/>
            <person name="Mehta T."/>
            <person name="Neiman D."/>
            <person name="Pearson M."/>
            <person name="Roberts A."/>
            <person name="Saif S."/>
            <person name="Shea T."/>
            <person name="Shenoy N."/>
            <person name="Sisk P."/>
            <person name="Stolte C."/>
            <person name="Sykes S."/>
            <person name="White J."/>
            <person name="Yandava C."/>
            <person name="Burger G."/>
            <person name="Gray M.W."/>
            <person name="Holland P.W.H."/>
            <person name="King N."/>
            <person name="Lang F.B.F."/>
            <person name="Roger A.J."/>
            <person name="Ruiz-Trillo I."/>
            <person name="Haas B."/>
            <person name="Nusbaum C."/>
            <person name="Birren B."/>
        </authorList>
    </citation>
    <scope>NUCLEOTIDE SEQUENCE [LARGE SCALE GENOMIC DNA]</scope>
    <source>
        <strain evidence="2 3">JP610</strain>
    </source>
</reference>
<feature type="compositionally biased region" description="Low complexity" evidence="1">
    <location>
        <begin position="157"/>
        <end position="177"/>
    </location>
</feature>
<evidence type="ECO:0000256" key="1">
    <source>
        <dbReference type="SAM" id="MobiDB-lite"/>
    </source>
</evidence>
<protein>
    <submittedName>
        <fullName evidence="2">Uncharacterized protein</fullName>
    </submittedName>
</protein>
<feature type="region of interest" description="Disordered" evidence="1">
    <location>
        <begin position="53"/>
        <end position="128"/>
    </location>
</feature>